<keyword evidence="3" id="KW-1185">Reference proteome</keyword>
<feature type="non-terminal residue" evidence="2">
    <location>
        <position position="1"/>
    </location>
</feature>
<sequence length="76" mass="8522">IQVKHEIFPTVRQSLTNKIDCSLGNPRSKTQFKNRSDSPGRTCLEGGPSRNQTEIISFPRAGRSPSQAAEPVQRWQ</sequence>
<reference evidence="2" key="1">
    <citation type="submission" date="2019-04" db="EMBL/GenBank/DDBJ databases">
        <authorList>
            <person name="Alioto T."/>
            <person name="Alioto T."/>
        </authorList>
    </citation>
    <scope>NUCLEOTIDE SEQUENCE [LARGE SCALE GENOMIC DNA]</scope>
</reference>
<gene>
    <name evidence="2" type="ORF">MONAX_5E009966</name>
</gene>
<evidence type="ECO:0000313" key="2">
    <source>
        <dbReference type="EMBL" id="VTJ71733.1"/>
    </source>
</evidence>
<evidence type="ECO:0000313" key="3">
    <source>
        <dbReference type="Proteomes" id="UP000335636"/>
    </source>
</evidence>
<accession>A0A5E4BQ16</accession>
<dbReference type="Proteomes" id="UP000335636">
    <property type="component" value="Unassembled WGS sequence"/>
</dbReference>
<feature type="compositionally biased region" description="Polar residues" evidence="1">
    <location>
        <begin position="19"/>
        <end position="39"/>
    </location>
</feature>
<feature type="region of interest" description="Disordered" evidence="1">
    <location>
        <begin position="19"/>
        <end position="76"/>
    </location>
</feature>
<proteinExistence type="predicted"/>
<protein>
    <submittedName>
        <fullName evidence="2">Uncharacterized protein</fullName>
    </submittedName>
</protein>
<dbReference type="EMBL" id="CABDUW010000581">
    <property type="protein sequence ID" value="VTJ71733.1"/>
    <property type="molecule type" value="Genomic_DNA"/>
</dbReference>
<comment type="caution">
    <text evidence="2">The sequence shown here is derived from an EMBL/GenBank/DDBJ whole genome shotgun (WGS) entry which is preliminary data.</text>
</comment>
<evidence type="ECO:0000256" key="1">
    <source>
        <dbReference type="SAM" id="MobiDB-lite"/>
    </source>
</evidence>
<dbReference type="AlphaFoldDB" id="A0A5E4BQ16"/>
<organism evidence="2 3">
    <name type="scientific">Marmota monax</name>
    <name type="common">Woodchuck</name>
    <dbReference type="NCBI Taxonomy" id="9995"/>
    <lineage>
        <taxon>Eukaryota</taxon>
        <taxon>Metazoa</taxon>
        <taxon>Chordata</taxon>
        <taxon>Craniata</taxon>
        <taxon>Vertebrata</taxon>
        <taxon>Euteleostomi</taxon>
        <taxon>Mammalia</taxon>
        <taxon>Eutheria</taxon>
        <taxon>Euarchontoglires</taxon>
        <taxon>Glires</taxon>
        <taxon>Rodentia</taxon>
        <taxon>Sciuromorpha</taxon>
        <taxon>Sciuridae</taxon>
        <taxon>Xerinae</taxon>
        <taxon>Marmotini</taxon>
        <taxon>Marmota</taxon>
    </lineage>
</organism>
<name>A0A5E4BQ16_MARMO</name>
<feature type="non-terminal residue" evidence="2">
    <location>
        <position position="76"/>
    </location>
</feature>